<keyword evidence="5" id="KW-0804">Transcription</keyword>
<dbReference type="Gene3D" id="1.10.10.1250">
    <property type="entry name" value="RNA polymerase, subunit delta, N-terminal domain"/>
    <property type="match status" value="1"/>
</dbReference>
<sequence length="185" mass="22092">MNDNYKTMAMIDVAEQLIRDHKGPMAIQELVKQIREIKEMSADDIDRLTQLYMDITTSAKFVYCGEDKWDLKERNLELWDKDGYAFVTMDEVEEDEEEDLDFTEFTLEEVEEEKAKTADDEEEDEEEVKDKEEVEELKEEKKYIEAPLPIKSTDDDNGDDEVEFDYDEDDYNEIMDDYEDMYDEE</sequence>
<reference evidence="8" key="1">
    <citation type="submission" date="2021-01" db="EMBL/GenBank/DDBJ databases">
        <title>Draft genome sequence of Acholeplasmataceae bacterium strain Mahy22.</title>
        <authorList>
            <person name="Watanabe M."/>
            <person name="Kojima H."/>
            <person name="Fukui M."/>
        </authorList>
    </citation>
    <scope>NUCLEOTIDE SEQUENCE</scope>
    <source>
        <strain evidence="8">Mahy22</strain>
    </source>
</reference>
<protein>
    <recommendedName>
        <fullName evidence="6">RNAP delta factor</fullName>
    </recommendedName>
</protein>
<dbReference type="EMBL" id="AP024412">
    <property type="protein sequence ID" value="BCR36851.1"/>
    <property type="molecule type" value="Genomic_DNA"/>
</dbReference>
<feature type="region of interest" description="Disordered" evidence="7">
    <location>
        <begin position="110"/>
        <end position="185"/>
    </location>
</feature>
<feature type="compositionally biased region" description="Acidic residues" evidence="7">
    <location>
        <begin position="155"/>
        <end position="185"/>
    </location>
</feature>
<evidence type="ECO:0000256" key="7">
    <source>
        <dbReference type="SAM" id="MobiDB-lite"/>
    </source>
</evidence>
<dbReference type="KEGG" id="manr:MPAN_017440"/>
<keyword evidence="4" id="KW-0548">Nucleotidyltransferase</keyword>
<evidence type="ECO:0000256" key="4">
    <source>
        <dbReference type="ARBA" id="ARBA00022695"/>
    </source>
</evidence>
<dbReference type="GO" id="GO:0006351">
    <property type="term" value="P:DNA-templated transcription"/>
    <property type="evidence" value="ECO:0007669"/>
    <property type="project" value="InterPro"/>
</dbReference>
<dbReference type="GO" id="GO:0000428">
    <property type="term" value="C:DNA-directed RNA polymerase complex"/>
    <property type="evidence" value="ECO:0007669"/>
    <property type="project" value="UniProtKB-KW"/>
</dbReference>
<evidence type="ECO:0000256" key="6">
    <source>
        <dbReference type="ARBA" id="ARBA00031937"/>
    </source>
</evidence>
<dbReference type="InterPro" id="IPR038087">
    <property type="entry name" value="RNAP_delta_N_dom_sf"/>
</dbReference>
<comment type="similarity">
    <text evidence="1">Belongs to the RpoE family.</text>
</comment>
<evidence type="ECO:0000256" key="3">
    <source>
        <dbReference type="ARBA" id="ARBA00022679"/>
    </source>
</evidence>
<dbReference type="InterPro" id="IPR007759">
    <property type="entry name" value="Asxl_HARE-HTH"/>
</dbReference>
<accession>A0A7U9TK50</accession>
<dbReference type="Proteomes" id="UP000620133">
    <property type="component" value="Chromosome"/>
</dbReference>
<evidence type="ECO:0000256" key="1">
    <source>
        <dbReference type="ARBA" id="ARBA00009828"/>
    </source>
</evidence>
<dbReference type="GO" id="GO:0016779">
    <property type="term" value="F:nucleotidyltransferase activity"/>
    <property type="evidence" value="ECO:0007669"/>
    <property type="project" value="UniProtKB-KW"/>
</dbReference>
<dbReference type="PROSITE" id="PS51913">
    <property type="entry name" value="HTH_HARE"/>
    <property type="match status" value="1"/>
</dbReference>
<dbReference type="GO" id="GO:0006355">
    <property type="term" value="P:regulation of DNA-templated transcription"/>
    <property type="evidence" value="ECO:0007669"/>
    <property type="project" value="InterPro"/>
</dbReference>
<dbReference type="NCBIfam" id="TIGR04567">
    <property type="entry name" value="RNAP_delt_lowGC"/>
    <property type="match status" value="1"/>
</dbReference>
<keyword evidence="2" id="KW-0240">DNA-directed RNA polymerase</keyword>
<gene>
    <name evidence="8" type="ORF">MPAN_017440</name>
</gene>
<evidence type="ECO:0000256" key="5">
    <source>
        <dbReference type="ARBA" id="ARBA00023163"/>
    </source>
</evidence>
<keyword evidence="9" id="KW-1185">Reference proteome</keyword>
<dbReference type="RefSeq" id="WP_176239493.1">
    <property type="nucleotide sequence ID" value="NZ_AP024412.1"/>
</dbReference>
<evidence type="ECO:0000313" key="8">
    <source>
        <dbReference type="EMBL" id="BCR36851.1"/>
    </source>
</evidence>
<keyword evidence="3" id="KW-0808">Transferase</keyword>
<name>A0A7U9TK50_9MOLU</name>
<evidence type="ECO:0000256" key="2">
    <source>
        <dbReference type="ARBA" id="ARBA00022478"/>
    </source>
</evidence>
<organism evidence="8 9">
    <name type="scientific">Mariniplasma anaerobium</name>
    <dbReference type="NCBI Taxonomy" id="2735436"/>
    <lineage>
        <taxon>Bacteria</taxon>
        <taxon>Bacillati</taxon>
        <taxon>Mycoplasmatota</taxon>
        <taxon>Mollicutes</taxon>
        <taxon>Acholeplasmatales</taxon>
        <taxon>Acholeplasmataceae</taxon>
        <taxon>Mariniplasma</taxon>
    </lineage>
</organism>
<dbReference type="InterPro" id="IPR029757">
    <property type="entry name" value="RpoE"/>
</dbReference>
<feature type="compositionally biased region" description="Basic and acidic residues" evidence="7">
    <location>
        <begin position="128"/>
        <end position="144"/>
    </location>
</feature>
<dbReference type="AlphaFoldDB" id="A0A7U9TK50"/>
<evidence type="ECO:0000313" key="9">
    <source>
        <dbReference type="Proteomes" id="UP000620133"/>
    </source>
</evidence>
<proteinExistence type="inferred from homology"/>